<keyword evidence="4 6" id="KW-0862">Zinc</keyword>
<dbReference type="PANTHER" id="PTHR22726:SF8">
    <property type="entry name" value="METALLOPROTEASE YCAL"/>
    <property type="match status" value="1"/>
</dbReference>
<dbReference type="CDD" id="cd07334">
    <property type="entry name" value="M48C_loiP_like"/>
    <property type="match status" value="1"/>
</dbReference>
<dbReference type="GO" id="GO:0004222">
    <property type="term" value="F:metalloendopeptidase activity"/>
    <property type="evidence" value="ECO:0007669"/>
    <property type="project" value="InterPro"/>
</dbReference>
<feature type="domain" description="Peptidase M48" evidence="8">
    <location>
        <begin position="75"/>
        <end position="245"/>
    </location>
</feature>
<keyword evidence="5 6" id="KW-0482">Metalloprotease</keyword>
<feature type="chain" id="PRO_5016285262" evidence="7">
    <location>
        <begin position="25"/>
        <end position="250"/>
    </location>
</feature>
<dbReference type="GO" id="GO:0046872">
    <property type="term" value="F:metal ion binding"/>
    <property type="evidence" value="ECO:0007669"/>
    <property type="project" value="UniProtKB-KW"/>
</dbReference>
<protein>
    <submittedName>
        <fullName evidence="9">Putative metalloprotease</fullName>
    </submittedName>
</protein>
<dbReference type="InterPro" id="IPR051156">
    <property type="entry name" value="Mito/Outer_Membr_Metalloprot"/>
</dbReference>
<name>A0A318KVS6_9NEIS</name>
<dbReference type="AlphaFoldDB" id="A0A318KVS6"/>
<comment type="cofactor">
    <cofactor evidence="6">
        <name>Zn(2+)</name>
        <dbReference type="ChEBI" id="CHEBI:29105"/>
    </cofactor>
    <text evidence="6">Binds 1 zinc ion per subunit.</text>
</comment>
<keyword evidence="2" id="KW-0479">Metal-binding</keyword>
<dbReference type="RefSeq" id="WP_110389722.1">
    <property type="nucleotide sequence ID" value="NZ_QJKI01000003.1"/>
</dbReference>
<keyword evidence="3 6" id="KW-0378">Hydrolase</keyword>
<evidence type="ECO:0000256" key="7">
    <source>
        <dbReference type="SAM" id="SignalP"/>
    </source>
</evidence>
<dbReference type="OrthoDB" id="9810445at2"/>
<dbReference type="GO" id="GO:0051603">
    <property type="term" value="P:proteolysis involved in protein catabolic process"/>
    <property type="evidence" value="ECO:0007669"/>
    <property type="project" value="TreeGrafter"/>
</dbReference>
<evidence type="ECO:0000313" key="10">
    <source>
        <dbReference type="Proteomes" id="UP000247555"/>
    </source>
</evidence>
<sequence>MKLRTLTASLALAAGLGIAPASQALDLGNLAGGLVNLAKAATLSDDDAKTLAFDAAQHMDGQNKIAPPNNPYAKRLARIVKGLDQEDGLALNYKVYLTKEVNAFAMANGTVRVYAGLLDAMTDDEVRFVIGHEVGHVKLGHSKKAMQVAYTASGVRGLAAASGNQAVAQLSASAIGGFAEALVNAQFSQSQENEADTYSVGFMKRHNYPPAAAVSALRKLQALGDGASILSSHPASSERATKVESEIAKL</sequence>
<evidence type="ECO:0000256" key="1">
    <source>
        <dbReference type="ARBA" id="ARBA00022670"/>
    </source>
</evidence>
<feature type="signal peptide" evidence="7">
    <location>
        <begin position="1"/>
        <end position="24"/>
    </location>
</feature>
<comment type="similarity">
    <text evidence="6">Belongs to the peptidase M48 family.</text>
</comment>
<dbReference type="EMBL" id="QJKI01000003">
    <property type="protein sequence ID" value="PXX80672.1"/>
    <property type="molecule type" value="Genomic_DNA"/>
</dbReference>
<evidence type="ECO:0000256" key="2">
    <source>
        <dbReference type="ARBA" id="ARBA00022723"/>
    </source>
</evidence>
<evidence type="ECO:0000259" key="8">
    <source>
        <dbReference type="Pfam" id="PF01435"/>
    </source>
</evidence>
<keyword evidence="1 6" id="KW-0645">Protease</keyword>
<evidence type="ECO:0000256" key="6">
    <source>
        <dbReference type="RuleBase" id="RU003983"/>
    </source>
</evidence>
<proteinExistence type="inferred from homology"/>
<dbReference type="Gene3D" id="3.30.2010.10">
    <property type="entry name" value="Metalloproteases ('zincins'), catalytic domain"/>
    <property type="match status" value="1"/>
</dbReference>
<evidence type="ECO:0000256" key="3">
    <source>
        <dbReference type="ARBA" id="ARBA00022801"/>
    </source>
</evidence>
<dbReference type="InterPro" id="IPR001915">
    <property type="entry name" value="Peptidase_M48"/>
</dbReference>
<dbReference type="PANTHER" id="PTHR22726">
    <property type="entry name" value="METALLOENDOPEPTIDASE OMA1"/>
    <property type="match status" value="1"/>
</dbReference>
<keyword evidence="10" id="KW-1185">Reference proteome</keyword>
<organism evidence="9 10">
    <name type="scientific">Rivihabitans pingtungensis</name>
    <dbReference type="NCBI Taxonomy" id="1054498"/>
    <lineage>
        <taxon>Bacteria</taxon>
        <taxon>Pseudomonadati</taxon>
        <taxon>Pseudomonadota</taxon>
        <taxon>Betaproteobacteria</taxon>
        <taxon>Neisseriales</taxon>
        <taxon>Aquaspirillaceae</taxon>
        <taxon>Rivihabitans</taxon>
    </lineage>
</organism>
<dbReference type="Proteomes" id="UP000247555">
    <property type="component" value="Unassembled WGS sequence"/>
</dbReference>
<gene>
    <name evidence="9" type="ORF">DFR34_10311</name>
</gene>
<evidence type="ECO:0000256" key="5">
    <source>
        <dbReference type="ARBA" id="ARBA00023049"/>
    </source>
</evidence>
<evidence type="ECO:0000313" key="9">
    <source>
        <dbReference type="EMBL" id="PXX80672.1"/>
    </source>
</evidence>
<dbReference type="Pfam" id="PF01435">
    <property type="entry name" value="Peptidase_M48"/>
    <property type="match status" value="1"/>
</dbReference>
<dbReference type="GO" id="GO:0016020">
    <property type="term" value="C:membrane"/>
    <property type="evidence" value="ECO:0007669"/>
    <property type="project" value="TreeGrafter"/>
</dbReference>
<reference evidence="9 10" key="1">
    <citation type="submission" date="2018-05" db="EMBL/GenBank/DDBJ databases">
        <title>Genomic Encyclopedia of Type Strains, Phase IV (KMG-IV): sequencing the most valuable type-strain genomes for metagenomic binning, comparative biology and taxonomic classification.</title>
        <authorList>
            <person name="Goeker M."/>
        </authorList>
    </citation>
    <scope>NUCLEOTIDE SEQUENCE [LARGE SCALE GENOMIC DNA]</scope>
    <source>
        <strain evidence="9 10">DSM 29661</strain>
    </source>
</reference>
<evidence type="ECO:0000256" key="4">
    <source>
        <dbReference type="ARBA" id="ARBA00022833"/>
    </source>
</evidence>
<comment type="caution">
    <text evidence="9">The sequence shown here is derived from an EMBL/GenBank/DDBJ whole genome shotgun (WGS) entry which is preliminary data.</text>
</comment>
<accession>A0A318KVS6</accession>
<keyword evidence="7" id="KW-0732">Signal</keyword>